<accession>A0AA35QT08</accession>
<dbReference type="AlphaFoldDB" id="A0AA35QT08"/>
<dbReference type="EMBL" id="CASHTH010000044">
    <property type="protein sequence ID" value="CAI7989918.1"/>
    <property type="molecule type" value="Genomic_DNA"/>
</dbReference>
<feature type="non-terminal residue" evidence="1">
    <location>
        <position position="1"/>
    </location>
</feature>
<name>A0AA35QT08_GEOBA</name>
<reference evidence="1" key="1">
    <citation type="submission" date="2023-03" db="EMBL/GenBank/DDBJ databases">
        <authorList>
            <person name="Steffen K."/>
            <person name="Cardenas P."/>
        </authorList>
    </citation>
    <scope>NUCLEOTIDE SEQUENCE</scope>
</reference>
<evidence type="ECO:0000313" key="2">
    <source>
        <dbReference type="Proteomes" id="UP001174909"/>
    </source>
</evidence>
<gene>
    <name evidence="1" type="ORF">GBAR_LOCUS365</name>
</gene>
<protein>
    <submittedName>
        <fullName evidence="1">Uncharacterized protein</fullName>
    </submittedName>
</protein>
<dbReference type="Proteomes" id="UP001174909">
    <property type="component" value="Unassembled WGS sequence"/>
</dbReference>
<comment type="caution">
    <text evidence="1">The sequence shown here is derived from an EMBL/GenBank/DDBJ whole genome shotgun (WGS) entry which is preliminary data.</text>
</comment>
<keyword evidence="2" id="KW-1185">Reference proteome</keyword>
<sequence length="38" mass="4481">MAVITGFHPHPFMCCTYEILLMAYWFVGQNHFISYAKL</sequence>
<evidence type="ECO:0000313" key="1">
    <source>
        <dbReference type="EMBL" id="CAI7989918.1"/>
    </source>
</evidence>
<organism evidence="1 2">
    <name type="scientific">Geodia barretti</name>
    <name type="common">Barrett's horny sponge</name>
    <dbReference type="NCBI Taxonomy" id="519541"/>
    <lineage>
        <taxon>Eukaryota</taxon>
        <taxon>Metazoa</taxon>
        <taxon>Porifera</taxon>
        <taxon>Demospongiae</taxon>
        <taxon>Heteroscleromorpha</taxon>
        <taxon>Tetractinellida</taxon>
        <taxon>Astrophorina</taxon>
        <taxon>Geodiidae</taxon>
        <taxon>Geodia</taxon>
    </lineage>
</organism>
<proteinExistence type="predicted"/>